<reference evidence="2" key="1">
    <citation type="journal article" date="2023" name="Mol. Biol. Evol.">
        <title>Third-Generation Sequencing Reveals the Adaptive Role of the Epigenome in Three Deep-Sea Polychaetes.</title>
        <authorList>
            <person name="Perez M."/>
            <person name="Aroh O."/>
            <person name="Sun Y."/>
            <person name="Lan Y."/>
            <person name="Juniper S.K."/>
            <person name="Young C.R."/>
            <person name="Angers B."/>
            <person name="Qian P.Y."/>
        </authorList>
    </citation>
    <scope>NUCLEOTIDE SEQUENCE</scope>
    <source>
        <strain evidence="2">P08H-3</strain>
    </source>
</reference>
<sequence>MTNRLDDVIKEMKVFMNFRGNCHYWDPDSDNTVYVKKCPATGGGHFYIYRLPDPPFCPTGYCTEVEATITTSTTTTTTSTTTTTPTTTTTTPTTTTTTPTTTTTTTTTTPTTTTTTPTTTTTTPTTTTTTPTTTTTTPTTTTTTPTTTTTTTTITPTTTTTTPTTTTTTPTTTITRPTTKTTKPTTTTTTTSTTTTTTPTTTTTTPTTTTSSTPLVCAGIPDPNHDGECLSRQPPLTEKPTIEGPYLEDGQPAIYCSVRYNGNDVMARERFYITFVIGEQSVNEIETERDKLRVKLPPDVLIGKMGNVVYCKVTSAWSFRRFDKQPYIQSANDYYLGIQVPNSRLDIYERDEEPIQIWPYATLPVTCPGPQPRCSLSLRLILNSPELKSAFICQYTISEKSWNTTTKTAKGRIPLALKGRTSPLYSAKKKTFQLQFMKQRLETGHIWNGYVIDPITIHYYDSPFGLCKIELDTDVTTFDNR</sequence>
<proteinExistence type="predicted"/>
<dbReference type="EMBL" id="JAODUP010000993">
    <property type="protein sequence ID" value="KAK2142142.1"/>
    <property type="molecule type" value="Genomic_DNA"/>
</dbReference>
<organism evidence="2 3">
    <name type="scientific">Paralvinella palmiformis</name>
    <dbReference type="NCBI Taxonomy" id="53620"/>
    <lineage>
        <taxon>Eukaryota</taxon>
        <taxon>Metazoa</taxon>
        <taxon>Spiralia</taxon>
        <taxon>Lophotrochozoa</taxon>
        <taxon>Annelida</taxon>
        <taxon>Polychaeta</taxon>
        <taxon>Sedentaria</taxon>
        <taxon>Canalipalpata</taxon>
        <taxon>Terebellida</taxon>
        <taxon>Terebelliformia</taxon>
        <taxon>Alvinellidae</taxon>
        <taxon>Paralvinella</taxon>
    </lineage>
</organism>
<protein>
    <submittedName>
        <fullName evidence="2">Uncharacterized protein</fullName>
    </submittedName>
</protein>
<keyword evidence="3" id="KW-1185">Reference proteome</keyword>
<dbReference type="AlphaFoldDB" id="A0AAD9IX04"/>
<gene>
    <name evidence="2" type="ORF">LSH36_993g00023</name>
</gene>
<accession>A0AAD9IX04</accession>
<comment type="caution">
    <text evidence="2">The sequence shown here is derived from an EMBL/GenBank/DDBJ whole genome shotgun (WGS) entry which is preliminary data.</text>
</comment>
<feature type="region of interest" description="Disordered" evidence="1">
    <location>
        <begin position="73"/>
        <end position="214"/>
    </location>
</feature>
<evidence type="ECO:0000256" key="1">
    <source>
        <dbReference type="SAM" id="MobiDB-lite"/>
    </source>
</evidence>
<evidence type="ECO:0000313" key="3">
    <source>
        <dbReference type="Proteomes" id="UP001208570"/>
    </source>
</evidence>
<name>A0AAD9IX04_9ANNE</name>
<evidence type="ECO:0000313" key="2">
    <source>
        <dbReference type="EMBL" id="KAK2142142.1"/>
    </source>
</evidence>
<dbReference type="Proteomes" id="UP001208570">
    <property type="component" value="Unassembled WGS sequence"/>
</dbReference>